<feature type="region of interest" description="Disordered" evidence="1">
    <location>
        <begin position="184"/>
        <end position="207"/>
    </location>
</feature>
<gene>
    <name evidence="2" type="ORF">BC936DRAFT_137215</name>
</gene>
<evidence type="ECO:0000313" key="2">
    <source>
        <dbReference type="EMBL" id="RUP43413.1"/>
    </source>
</evidence>
<sequence>MNKFRLNASGCQPYTSISKFFATTPIEHWKDVDAFTKHVYEENPMTTAQEVFNNYTRSLSDITRVKDTPLAVAQCAQRLREDAKMNRLKTIGDTLLGIRRERAKRRKLITYKTRRNFQAAATNDKINLLADVYADESPRKGGDSDGEVAVEGLISGESTSRTFTLNVDLDEEDSSNPFLVSTTIAKNSLEEDAGGEGKMSDQDYEEEDEYTDAQYNIDDLKSKGMLNARKHGLDGDKTCQLRKKITTMDSTEDLDEDENVPAVVLGDTDSDKIVDAGTNGKVIDGWMLPDGRNVGELFTKYRATIRCVHIFDLADVALVHHARSLSDDDELWSEIEDAWDAKWGNYRPSEHVREYMTSLRKV</sequence>
<reference evidence="2 3" key="1">
    <citation type="journal article" date="2018" name="New Phytol.">
        <title>Phylogenomics of Endogonaceae and evolution of mycorrhizas within Mucoromycota.</title>
        <authorList>
            <person name="Chang Y."/>
            <person name="Desiro A."/>
            <person name="Na H."/>
            <person name="Sandor L."/>
            <person name="Lipzen A."/>
            <person name="Clum A."/>
            <person name="Barry K."/>
            <person name="Grigoriev I.V."/>
            <person name="Martin F.M."/>
            <person name="Stajich J.E."/>
            <person name="Smith M.E."/>
            <person name="Bonito G."/>
            <person name="Spatafora J.W."/>
        </authorList>
    </citation>
    <scope>NUCLEOTIDE SEQUENCE [LARGE SCALE GENOMIC DNA]</scope>
    <source>
        <strain evidence="2 3">GMNB39</strain>
    </source>
</reference>
<comment type="caution">
    <text evidence="2">The sequence shown here is derived from an EMBL/GenBank/DDBJ whole genome shotgun (WGS) entry which is preliminary data.</text>
</comment>
<keyword evidence="3" id="KW-1185">Reference proteome</keyword>
<evidence type="ECO:0000313" key="3">
    <source>
        <dbReference type="Proteomes" id="UP000268093"/>
    </source>
</evidence>
<dbReference type="Proteomes" id="UP000268093">
    <property type="component" value="Unassembled WGS sequence"/>
</dbReference>
<proteinExistence type="predicted"/>
<organism evidence="2 3">
    <name type="scientific">Jimgerdemannia flammicorona</name>
    <dbReference type="NCBI Taxonomy" id="994334"/>
    <lineage>
        <taxon>Eukaryota</taxon>
        <taxon>Fungi</taxon>
        <taxon>Fungi incertae sedis</taxon>
        <taxon>Mucoromycota</taxon>
        <taxon>Mucoromycotina</taxon>
        <taxon>Endogonomycetes</taxon>
        <taxon>Endogonales</taxon>
        <taxon>Endogonaceae</taxon>
        <taxon>Jimgerdemannia</taxon>
    </lineage>
</organism>
<protein>
    <submittedName>
        <fullName evidence="2">Uncharacterized protein</fullName>
    </submittedName>
</protein>
<dbReference type="EMBL" id="RBNI01011060">
    <property type="protein sequence ID" value="RUP43413.1"/>
    <property type="molecule type" value="Genomic_DNA"/>
</dbReference>
<accession>A0A433CXV6</accession>
<name>A0A433CXV6_9FUNG</name>
<dbReference type="AlphaFoldDB" id="A0A433CXV6"/>
<evidence type="ECO:0000256" key="1">
    <source>
        <dbReference type="SAM" id="MobiDB-lite"/>
    </source>
</evidence>